<protein>
    <submittedName>
        <fullName evidence="2">Uncharacterized protein</fullName>
    </submittedName>
</protein>
<dbReference type="Proteomes" id="UP000800093">
    <property type="component" value="Unassembled WGS sequence"/>
</dbReference>
<comment type="caution">
    <text evidence="2">The sequence shown here is derived from an EMBL/GenBank/DDBJ whole genome shotgun (WGS) entry which is preliminary data.</text>
</comment>
<sequence>MKASRIAIGLGLLSFNISATCPGTRNIKRKLNERDTEVCEEQIQAREASQLGERAPQEEYDDNAFVHPVLIGDLFPDDGATAVGRMIARAHTLQTLTPAFEGRTSRHNDSARAAARLGFNDAGTWSKDGVKFGGADSRVVLSREEVNRQENNGFRDVIGKMKIW</sequence>
<name>A0A9P4KFY4_9PLEO</name>
<feature type="chain" id="PRO_5040419234" evidence="1">
    <location>
        <begin position="20"/>
        <end position="164"/>
    </location>
</feature>
<keyword evidence="1" id="KW-0732">Signal</keyword>
<accession>A0A9P4KFY4</accession>
<dbReference type="Gene3D" id="1.10.520.10">
    <property type="match status" value="1"/>
</dbReference>
<dbReference type="AlphaFoldDB" id="A0A9P4KFY4"/>
<evidence type="ECO:0000313" key="2">
    <source>
        <dbReference type="EMBL" id="KAF2267946.1"/>
    </source>
</evidence>
<gene>
    <name evidence="2" type="ORF">CC78DRAFT_576486</name>
</gene>
<feature type="signal peptide" evidence="1">
    <location>
        <begin position="1"/>
        <end position="19"/>
    </location>
</feature>
<organism evidence="2 3">
    <name type="scientific">Lojkania enalia</name>
    <dbReference type="NCBI Taxonomy" id="147567"/>
    <lineage>
        <taxon>Eukaryota</taxon>
        <taxon>Fungi</taxon>
        <taxon>Dikarya</taxon>
        <taxon>Ascomycota</taxon>
        <taxon>Pezizomycotina</taxon>
        <taxon>Dothideomycetes</taxon>
        <taxon>Pleosporomycetidae</taxon>
        <taxon>Pleosporales</taxon>
        <taxon>Pleosporales incertae sedis</taxon>
        <taxon>Lojkania</taxon>
    </lineage>
</organism>
<evidence type="ECO:0000256" key="1">
    <source>
        <dbReference type="SAM" id="SignalP"/>
    </source>
</evidence>
<proteinExistence type="predicted"/>
<reference evidence="3" key="1">
    <citation type="journal article" date="2020" name="Stud. Mycol.">
        <title>101 Dothideomycetes genomes: A test case for predicting lifestyles and emergence of pathogens.</title>
        <authorList>
            <person name="Haridas S."/>
            <person name="Albert R."/>
            <person name="Binder M."/>
            <person name="Bloem J."/>
            <person name="LaButti K."/>
            <person name="Salamov A."/>
            <person name="Andreopoulos B."/>
            <person name="Baker S."/>
            <person name="Barry K."/>
            <person name="Bills G."/>
            <person name="Bluhm B."/>
            <person name="Cannon C."/>
            <person name="Castanera R."/>
            <person name="Culley D."/>
            <person name="Daum C."/>
            <person name="Ezra D."/>
            <person name="Gonzalez J."/>
            <person name="Henrissat B."/>
            <person name="Kuo A."/>
            <person name="Liang C."/>
            <person name="Lipzen A."/>
            <person name="Lutzoni F."/>
            <person name="Magnuson J."/>
            <person name="Mondo S."/>
            <person name="Nolan M."/>
            <person name="Ohm R."/>
            <person name="Pangilinan J."/>
            <person name="Park H.-J."/>
            <person name="Ramirez L."/>
            <person name="Alfaro M."/>
            <person name="Sun H."/>
            <person name="Tritt A."/>
            <person name="Yoshinaga Y."/>
            <person name="Zwiers L.-H."/>
            <person name="Turgeon B."/>
            <person name="Goodwin S."/>
            <person name="Spatafora J."/>
            <person name="Crous P."/>
            <person name="Grigoriev I."/>
        </authorList>
    </citation>
    <scope>NUCLEOTIDE SEQUENCE [LARGE SCALE GENOMIC DNA]</scope>
    <source>
        <strain evidence="3">CBS 304.66</strain>
    </source>
</reference>
<keyword evidence="3" id="KW-1185">Reference proteome</keyword>
<dbReference type="EMBL" id="ML986588">
    <property type="protein sequence ID" value="KAF2267946.1"/>
    <property type="molecule type" value="Genomic_DNA"/>
</dbReference>
<evidence type="ECO:0000313" key="3">
    <source>
        <dbReference type="Proteomes" id="UP000800093"/>
    </source>
</evidence>